<evidence type="ECO:0000313" key="2">
    <source>
        <dbReference type="EMBL" id="KAF9466881.1"/>
    </source>
</evidence>
<proteinExistence type="predicted"/>
<feature type="transmembrane region" description="Helical" evidence="1">
    <location>
        <begin position="36"/>
        <end position="60"/>
    </location>
</feature>
<keyword evidence="1" id="KW-0812">Transmembrane</keyword>
<name>A0A9P6CHW0_9AGAR</name>
<reference evidence="2" key="1">
    <citation type="submission" date="2020-11" db="EMBL/GenBank/DDBJ databases">
        <authorList>
            <consortium name="DOE Joint Genome Institute"/>
            <person name="Ahrendt S."/>
            <person name="Riley R."/>
            <person name="Andreopoulos W."/>
            <person name="Labutti K."/>
            <person name="Pangilinan J."/>
            <person name="Ruiz-Duenas F.J."/>
            <person name="Barrasa J.M."/>
            <person name="Sanchez-Garcia M."/>
            <person name="Camarero S."/>
            <person name="Miyauchi S."/>
            <person name="Serrano A."/>
            <person name="Linde D."/>
            <person name="Babiker R."/>
            <person name="Drula E."/>
            <person name="Ayuso-Fernandez I."/>
            <person name="Pacheco R."/>
            <person name="Padilla G."/>
            <person name="Ferreira P."/>
            <person name="Barriuso J."/>
            <person name="Kellner H."/>
            <person name="Castanera R."/>
            <person name="Alfaro M."/>
            <person name="Ramirez L."/>
            <person name="Pisabarro A.G."/>
            <person name="Kuo A."/>
            <person name="Tritt A."/>
            <person name="Lipzen A."/>
            <person name="He G."/>
            <person name="Yan M."/>
            <person name="Ng V."/>
            <person name="Cullen D."/>
            <person name="Martin F."/>
            <person name="Rosso M.-N."/>
            <person name="Henrissat B."/>
            <person name="Hibbett D."/>
            <person name="Martinez A.T."/>
            <person name="Grigoriev I.V."/>
        </authorList>
    </citation>
    <scope>NUCLEOTIDE SEQUENCE</scope>
    <source>
        <strain evidence="2">CBS 247.69</strain>
    </source>
</reference>
<dbReference type="Proteomes" id="UP000807353">
    <property type="component" value="Unassembled WGS sequence"/>
</dbReference>
<keyword evidence="3" id="KW-1185">Reference proteome</keyword>
<gene>
    <name evidence="2" type="ORF">BDZ94DRAFT_1250014</name>
</gene>
<evidence type="ECO:0000313" key="3">
    <source>
        <dbReference type="Proteomes" id="UP000807353"/>
    </source>
</evidence>
<evidence type="ECO:0000256" key="1">
    <source>
        <dbReference type="SAM" id="Phobius"/>
    </source>
</evidence>
<keyword evidence="1" id="KW-0472">Membrane</keyword>
<organism evidence="2 3">
    <name type="scientific">Collybia nuda</name>
    <dbReference type="NCBI Taxonomy" id="64659"/>
    <lineage>
        <taxon>Eukaryota</taxon>
        <taxon>Fungi</taxon>
        <taxon>Dikarya</taxon>
        <taxon>Basidiomycota</taxon>
        <taxon>Agaricomycotina</taxon>
        <taxon>Agaricomycetes</taxon>
        <taxon>Agaricomycetidae</taxon>
        <taxon>Agaricales</taxon>
        <taxon>Tricholomatineae</taxon>
        <taxon>Clitocybaceae</taxon>
        <taxon>Collybia</taxon>
    </lineage>
</organism>
<protein>
    <submittedName>
        <fullName evidence="2">Uncharacterized protein</fullName>
    </submittedName>
</protein>
<comment type="caution">
    <text evidence="2">The sequence shown here is derived from an EMBL/GenBank/DDBJ whole genome shotgun (WGS) entry which is preliminary data.</text>
</comment>
<sequence>MVELKARISEMASNLDLFVEIGMPAIRYEQKRNSDILLMLSTGATFFSAVTATMLQVSYGVPFHPVIAIVNTFWYCSLVLSIGAALNSLLAMVWKQTIHGSRGNKLPRWVTLWINASPPAFLFISIVCFSTGLVLFSFSFDQVQENFFTFDIPSI</sequence>
<accession>A0A9P6CHW0</accession>
<dbReference type="OrthoDB" id="972532at2759"/>
<keyword evidence="1" id="KW-1133">Transmembrane helix</keyword>
<feature type="transmembrane region" description="Helical" evidence="1">
    <location>
        <begin position="72"/>
        <end position="91"/>
    </location>
</feature>
<dbReference type="EMBL" id="MU150239">
    <property type="protein sequence ID" value="KAF9466881.1"/>
    <property type="molecule type" value="Genomic_DNA"/>
</dbReference>
<feature type="transmembrane region" description="Helical" evidence="1">
    <location>
        <begin position="112"/>
        <end position="138"/>
    </location>
</feature>
<dbReference type="AlphaFoldDB" id="A0A9P6CHW0"/>